<keyword evidence="2" id="KW-1185">Reference proteome</keyword>
<sequence>MRRNRPVAVCLRHGNSSSKRVSREYPATRLRFVLVKMPQRATCAGV</sequence>
<accession>F1ZAC0</accession>
<gene>
    <name evidence="1" type="ORF">Y88_0531</name>
</gene>
<organism evidence="1 2">
    <name type="scientific">Novosphingobium nitrogenifigens DSM 19370</name>
    <dbReference type="NCBI Taxonomy" id="983920"/>
    <lineage>
        <taxon>Bacteria</taxon>
        <taxon>Pseudomonadati</taxon>
        <taxon>Pseudomonadota</taxon>
        <taxon>Alphaproteobacteria</taxon>
        <taxon>Sphingomonadales</taxon>
        <taxon>Sphingomonadaceae</taxon>
        <taxon>Novosphingobium</taxon>
    </lineage>
</organism>
<proteinExistence type="predicted"/>
<dbReference type="EMBL" id="AEWJ01000041">
    <property type="protein sequence ID" value="EGD58475.1"/>
    <property type="molecule type" value="Genomic_DNA"/>
</dbReference>
<dbReference type="HOGENOM" id="CLU_3186496_0_0_5"/>
<evidence type="ECO:0000313" key="1">
    <source>
        <dbReference type="EMBL" id="EGD58475.1"/>
    </source>
</evidence>
<name>F1ZAC0_9SPHN</name>
<evidence type="ECO:0000313" key="2">
    <source>
        <dbReference type="Proteomes" id="UP000004728"/>
    </source>
</evidence>
<dbReference type="AlphaFoldDB" id="F1ZAC0"/>
<dbReference type="STRING" id="983920.Y88_0531"/>
<protein>
    <submittedName>
        <fullName evidence="1">Uncharacterized protein</fullName>
    </submittedName>
</protein>
<dbReference type="InParanoid" id="F1ZAC0"/>
<dbReference type="Proteomes" id="UP000004728">
    <property type="component" value="Unassembled WGS sequence"/>
</dbReference>
<comment type="caution">
    <text evidence="1">The sequence shown here is derived from an EMBL/GenBank/DDBJ whole genome shotgun (WGS) entry which is preliminary data.</text>
</comment>
<reference evidence="1 2" key="1">
    <citation type="journal article" date="2012" name="J. Bacteriol.">
        <title>Draft Genome Sequence of Novosphingobium nitrogenifigens Y88T.</title>
        <authorList>
            <person name="Strabala T.J."/>
            <person name="Macdonald L."/>
            <person name="Liu V."/>
            <person name="Smit A.M."/>
        </authorList>
    </citation>
    <scope>NUCLEOTIDE SEQUENCE [LARGE SCALE GENOMIC DNA]</scope>
    <source>
        <strain evidence="1 2">DSM 19370</strain>
    </source>
</reference>